<dbReference type="Gene3D" id="3.15.10.30">
    <property type="entry name" value="Haemolymph juvenile hormone binding protein"/>
    <property type="match status" value="1"/>
</dbReference>
<dbReference type="GO" id="GO:0005615">
    <property type="term" value="C:extracellular space"/>
    <property type="evidence" value="ECO:0007669"/>
    <property type="project" value="TreeGrafter"/>
</dbReference>
<evidence type="ECO:0000256" key="1">
    <source>
        <dbReference type="ARBA" id="ARBA00022729"/>
    </source>
</evidence>
<dbReference type="InParanoid" id="A0A482WUH6"/>
<dbReference type="AlphaFoldDB" id="A0A482WUH6"/>
<reference evidence="5 6" key="1">
    <citation type="journal article" date="2017" name="Gigascience">
        <title>Genome sequence of the small brown planthopper, Laodelphax striatellus.</title>
        <authorList>
            <person name="Zhu J."/>
            <person name="Jiang F."/>
            <person name="Wang X."/>
            <person name="Yang P."/>
            <person name="Bao Y."/>
            <person name="Zhao W."/>
            <person name="Wang W."/>
            <person name="Lu H."/>
            <person name="Wang Q."/>
            <person name="Cui N."/>
            <person name="Li J."/>
            <person name="Chen X."/>
            <person name="Luo L."/>
            <person name="Yu J."/>
            <person name="Kang L."/>
            <person name="Cui F."/>
        </authorList>
    </citation>
    <scope>NUCLEOTIDE SEQUENCE [LARGE SCALE GENOMIC DNA]</scope>
    <source>
        <strain evidence="5">Lst14</strain>
    </source>
</reference>
<dbReference type="GO" id="GO:0007623">
    <property type="term" value="P:circadian rhythm"/>
    <property type="evidence" value="ECO:0007669"/>
    <property type="project" value="UniProtKB-ARBA"/>
</dbReference>
<protein>
    <recommendedName>
        <fullName evidence="7">Circadian clock-controlled protein</fullName>
    </recommendedName>
</protein>
<dbReference type="SMART" id="SM00700">
    <property type="entry name" value="JHBP"/>
    <property type="match status" value="1"/>
</dbReference>
<evidence type="ECO:0000256" key="2">
    <source>
        <dbReference type="ARBA" id="ARBA00023108"/>
    </source>
</evidence>
<dbReference type="SMR" id="A0A482WUH6"/>
<comment type="similarity">
    <text evidence="3">Belongs to the TO family.</text>
</comment>
<comment type="caution">
    <text evidence="5">The sequence shown here is derived from an EMBL/GenBank/DDBJ whole genome shotgun (WGS) entry which is preliminary data.</text>
</comment>
<keyword evidence="1 4" id="KW-0732">Signal</keyword>
<dbReference type="OrthoDB" id="8191090at2759"/>
<evidence type="ECO:0000256" key="4">
    <source>
        <dbReference type="SAM" id="SignalP"/>
    </source>
</evidence>
<dbReference type="Proteomes" id="UP000291343">
    <property type="component" value="Unassembled WGS sequence"/>
</dbReference>
<dbReference type="FunFam" id="3.15.10.30:FF:000001">
    <property type="entry name" value="Takeout-like protein 1"/>
    <property type="match status" value="1"/>
</dbReference>
<dbReference type="STRING" id="195883.A0A482WUH6"/>
<dbReference type="InterPro" id="IPR038606">
    <property type="entry name" value="To_sf"/>
</dbReference>
<name>A0A482WUH6_LAOST</name>
<evidence type="ECO:0000313" key="6">
    <source>
        <dbReference type="Proteomes" id="UP000291343"/>
    </source>
</evidence>
<proteinExistence type="inferred from homology"/>
<feature type="signal peptide" evidence="4">
    <location>
        <begin position="1"/>
        <end position="24"/>
    </location>
</feature>
<evidence type="ECO:0000256" key="3">
    <source>
        <dbReference type="ARBA" id="ARBA00060902"/>
    </source>
</evidence>
<dbReference type="EMBL" id="QKKF02024806">
    <property type="protein sequence ID" value="RZF37247.1"/>
    <property type="molecule type" value="Genomic_DNA"/>
</dbReference>
<keyword evidence="6" id="KW-1185">Reference proteome</keyword>
<feature type="chain" id="PRO_5019798633" description="Circadian clock-controlled protein" evidence="4">
    <location>
        <begin position="25"/>
        <end position="251"/>
    </location>
</feature>
<dbReference type="InterPro" id="IPR010562">
    <property type="entry name" value="Haemolymph_juvenile_hormone-bd"/>
</dbReference>
<evidence type="ECO:0000313" key="5">
    <source>
        <dbReference type="EMBL" id="RZF37247.1"/>
    </source>
</evidence>
<dbReference type="PANTHER" id="PTHR11008:SF14">
    <property type="entry name" value="CIRCADIAN CLOCK-CONTROLLED PROTEIN-LIKE PROTEIN"/>
    <property type="match status" value="1"/>
</dbReference>
<evidence type="ECO:0008006" key="7">
    <source>
        <dbReference type="Google" id="ProtNLM"/>
    </source>
</evidence>
<keyword evidence="2" id="KW-0090">Biological rhythms</keyword>
<gene>
    <name evidence="5" type="ORF">LSTR_LSTR006573</name>
</gene>
<dbReference type="PANTHER" id="PTHR11008">
    <property type="entry name" value="PROTEIN TAKEOUT-LIKE PROTEIN"/>
    <property type="match status" value="1"/>
</dbReference>
<sequence length="251" mass="28051">MQCFIINTVIFVNLCCFLGVFVSSKKIPDYVPVCKKSNPQFEKCILDAIEVVRPHLSKGIAKMKIPPSEPLVIPMLEVVRDLESLRVNAKLKDLKVYGVTSFVVKKLKVDLAKLAVYLMIPNMYVTAEYDVDGRLLVVPLRGKGLFKGNFTNSEADIKGTAKTITNKKGTEFLQIKDIKAKIRVGDSAIKFNNQDRENAAITETAANFINQNKKEVLRIISPIVEEISEAFIVQFGNAIFRAVPMAEMLPE</sequence>
<dbReference type="Pfam" id="PF06585">
    <property type="entry name" value="JHBP"/>
    <property type="match status" value="1"/>
</dbReference>
<organism evidence="5 6">
    <name type="scientific">Laodelphax striatellus</name>
    <name type="common">Small brown planthopper</name>
    <name type="synonym">Delphax striatella</name>
    <dbReference type="NCBI Taxonomy" id="195883"/>
    <lineage>
        <taxon>Eukaryota</taxon>
        <taxon>Metazoa</taxon>
        <taxon>Ecdysozoa</taxon>
        <taxon>Arthropoda</taxon>
        <taxon>Hexapoda</taxon>
        <taxon>Insecta</taxon>
        <taxon>Pterygota</taxon>
        <taxon>Neoptera</taxon>
        <taxon>Paraneoptera</taxon>
        <taxon>Hemiptera</taxon>
        <taxon>Auchenorrhyncha</taxon>
        <taxon>Fulgoroidea</taxon>
        <taxon>Delphacidae</taxon>
        <taxon>Criomorphinae</taxon>
        <taxon>Laodelphax</taxon>
    </lineage>
</organism>
<accession>A0A482WUH6</accession>